<dbReference type="PROSITE" id="PS00232">
    <property type="entry name" value="CADHERIN_1"/>
    <property type="match status" value="2"/>
</dbReference>
<keyword evidence="8 11" id="KW-0472">Membrane</keyword>
<reference evidence="13" key="1">
    <citation type="submission" date="2025-08" db="UniProtKB">
        <authorList>
            <consortium name="Ensembl"/>
        </authorList>
    </citation>
    <scope>IDENTIFICATION</scope>
</reference>
<evidence type="ECO:0000259" key="12">
    <source>
        <dbReference type="PROSITE" id="PS50268"/>
    </source>
</evidence>
<dbReference type="FunFam" id="2.60.40.60:FF:000113">
    <property type="entry name" value="Cadherin-related family member 1"/>
    <property type="match status" value="1"/>
</dbReference>
<protein>
    <submittedName>
        <fullName evidence="13">Cadherin related family member 1</fullName>
    </submittedName>
</protein>
<organism evidence="13 14">
    <name type="scientific">Salmo trutta</name>
    <name type="common">Brown trout</name>
    <dbReference type="NCBI Taxonomy" id="8032"/>
    <lineage>
        <taxon>Eukaryota</taxon>
        <taxon>Metazoa</taxon>
        <taxon>Chordata</taxon>
        <taxon>Craniata</taxon>
        <taxon>Vertebrata</taxon>
        <taxon>Euteleostomi</taxon>
        <taxon>Actinopterygii</taxon>
        <taxon>Neopterygii</taxon>
        <taxon>Teleostei</taxon>
        <taxon>Protacanthopterygii</taxon>
        <taxon>Salmoniformes</taxon>
        <taxon>Salmonidae</taxon>
        <taxon>Salmoninae</taxon>
        <taxon>Salmo</taxon>
    </lineage>
</organism>
<accession>A0A673VRK5</accession>
<dbReference type="Pfam" id="PF00028">
    <property type="entry name" value="Cadherin"/>
    <property type="match status" value="4"/>
</dbReference>
<feature type="domain" description="Cadherin" evidence="12">
    <location>
        <begin position="580"/>
        <end position="683"/>
    </location>
</feature>
<keyword evidence="4" id="KW-0677">Repeat</keyword>
<dbReference type="AlphaFoldDB" id="A0A673VRK5"/>
<dbReference type="Proteomes" id="UP000472277">
    <property type="component" value="Chromosome 2"/>
</dbReference>
<evidence type="ECO:0000313" key="14">
    <source>
        <dbReference type="Proteomes" id="UP000472277"/>
    </source>
</evidence>
<evidence type="ECO:0000256" key="6">
    <source>
        <dbReference type="ARBA" id="ARBA00022889"/>
    </source>
</evidence>
<proteinExistence type="predicted"/>
<dbReference type="InterPro" id="IPR020894">
    <property type="entry name" value="Cadherin_CS"/>
</dbReference>
<feature type="compositionally biased region" description="Low complexity" evidence="10">
    <location>
        <begin position="838"/>
        <end position="849"/>
    </location>
</feature>
<dbReference type="OMA" id="WRNKRSP"/>
<keyword evidence="3" id="KW-0732">Signal</keyword>
<evidence type="ECO:0000256" key="5">
    <source>
        <dbReference type="ARBA" id="ARBA00022837"/>
    </source>
</evidence>
<sequence>MLDVHVIHPPIHHDQPTYFHFWQMSDYAPYFYDNGPSSTNGNMALFSISEDTPVGTQVYILNGTDPEGDAVWFGLTFEKGTREYLRVDSKSGNITLIQELDREVSVICAVVVETIRVFVTDANDEEPEFQNLPFAVDVPEDTPAGSSIYRVQAVDKDMGSGGSVTYYLQGTPTTKFTIDGHSGVLRIKPGETLDFETTTLHFVTVVAKDGGGQYKGKHQVLTSTATITINVLDAQDTPPAFIGTPYFGYIYEVSLPGSEIATVFAKDGDEGNPNPIHYSITNGSEDVFTINSTSGCISLTAYPVTLRNELYEIKVKATELGPSEELLDYNAMTMVTVRVVDLNNHPPTFYGENGPQSQFEVTMYEHPPEGEILRGLKITVNDSDQGANAKFKLRLVGPGRVLRVVPQTVLNEAQVTIIVEDSAAIDYEKGKSLTYKLLAVEIDTPERFSATADIVIHLLDTNDNTPRFTSEYYIARIPENSPGGSNVVSVTANDPDSGLWGEVKYSVYGSGSDLFLIHPSSGIIYTQAWATLDAEVKSKYNFYVKAEDTEGKYSLAEVFVTVLDMNDHVPEFDDSLVERTMIIGAPVRVEAIDADAESPNNVIEYSIMQAEPDNIFDINAETGEIKLKSYIKSMEIVQNITKQKDCRWSLVVQARDRGSPSFSTTAVVNIDITEATQLKGPMAAFLLQSRHNPMKALGMVAGVISILVGVTVLISTAMFLRNTKSNRIMPARRIIIRRRPSRDRKPWTFNVPFLGGGGNDPLNKFVVGDPEAGSVSINPNKNVRPRCPRSKPNPLPPRAPCLPPPSCPSLSSNPRPSERPRAAVPTVSGALASKGSRRSSQSRESNISSETTKIPVSSALVSELKRRLEQKIIESNSSYY</sequence>
<dbReference type="PANTHER" id="PTHR24026">
    <property type="entry name" value="FAT ATYPICAL CADHERIN-RELATED"/>
    <property type="match status" value="1"/>
</dbReference>
<dbReference type="FunFam" id="2.60.40.60:FF:000126">
    <property type="entry name" value="Cadherin-related family member 1"/>
    <property type="match status" value="1"/>
</dbReference>
<feature type="compositionally biased region" description="Pro residues" evidence="10">
    <location>
        <begin position="791"/>
        <end position="807"/>
    </location>
</feature>
<keyword evidence="14" id="KW-1185">Reference proteome</keyword>
<keyword evidence="2 11" id="KW-0812">Transmembrane</keyword>
<keyword evidence="7 11" id="KW-1133">Transmembrane helix</keyword>
<dbReference type="GO" id="GO:0009653">
    <property type="term" value="P:anatomical structure morphogenesis"/>
    <property type="evidence" value="ECO:0007669"/>
    <property type="project" value="UniProtKB-ARBA"/>
</dbReference>
<dbReference type="GO" id="GO:0007156">
    <property type="term" value="P:homophilic cell adhesion via plasma membrane adhesion molecules"/>
    <property type="evidence" value="ECO:0007669"/>
    <property type="project" value="InterPro"/>
</dbReference>
<evidence type="ECO:0000256" key="1">
    <source>
        <dbReference type="ARBA" id="ARBA00004167"/>
    </source>
</evidence>
<dbReference type="FunFam" id="2.60.40.60:FF:000124">
    <property type="entry name" value="Cadherin-related family member 1"/>
    <property type="match status" value="1"/>
</dbReference>
<name>A0A673VRK5_SALTR</name>
<keyword evidence="6" id="KW-0130">Cell adhesion</keyword>
<gene>
    <name evidence="13" type="primary">CDHR1</name>
</gene>
<dbReference type="PANTHER" id="PTHR24026:SF121">
    <property type="entry name" value="CADHERIN RELATED FAMILY MEMBER 1"/>
    <property type="match status" value="1"/>
</dbReference>
<feature type="domain" description="Cadherin" evidence="12">
    <location>
        <begin position="130"/>
        <end position="241"/>
    </location>
</feature>
<dbReference type="GeneTree" id="ENSGT00940000155509"/>
<feature type="domain" description="Cadherin" evidence="12">
    <location>
        <begin position="469"/>
        <end position="572"/>
    </location>
</feature>
<evidence type="ECO:0000256" key="8">
    <source>
        <dbReference type="ARBA" id="ARBA00023136"/>
    </source>
</evidence>
<evidence type="ECO:0000256" key="9">
    <source>
        <dbReference type="PROSITE-ProRule" id="PRU00043"/>
    </source>
</evidence>
<dbReference type="PRINTS" id="PR00205">
    <property type="entry name" value="CADHERIN"/>
</dbReference>
<evidence type="ECO:0000256" key="3">
    <source>
        <dbReference type="ARBA" id="ARBA00022729"/>
    </source>
</evidence>
<dbReference type="SUPFAM" id="SSF49313">
    <property type="entry name" value="Cadherin-like"/>
    <property type="match status" value="6"/>
</dbReference>
<dbReference type="Gene3D" id="2.60.40.60">
    <property type="entry name" value="Cadherins"/>
    <property type="match status" value="6"/>
</dbReference>
<keyword evidence="5 9" id="KW-0106">Calcium</keyword>
<dbReference type="InterPro" id="IPR002126">
    <property type="entry name" value="Cadherin-like_dom"/>
</dbReference>
<dbReference type="FunFam" id="2.60.40.60:FF:000111">
    <property type="entry name" value="Cadherin-related family member 1"/>
    <property type="match status" value="1"/>
</dbReference>
<feature type="domain" description="Cadherin" evidence="12">
    <location>
        <begin position="355"/>
        <end position="468"/>
    </location>
</feature>
<evidence type="ECO:0000256" key="11">
    <source>
        <dbReference type="SAM" id="Phobius"/>
    </source>
</evidence>
<dbReference type="SMART" id="SM00112">
    <property type="entry name" value="CA"/>
    <property type="match status" value="6"/>
</dbReference>
<comment type="subcellular location">
    <subcellularLocation>
        <location evidence="1">Membrane</location>
        <topology evidence="1">Single-pass membrane protein</topology>
    </subcellularLocation>
</comment>
<dbReference type="CDD" id="cd11304">
    <property type="entry name" value="Cadherin_repeat"/>
    <property type="match status" value="5"/>
</dbReference>
<evidence type="ECO:0000256" key="7">
    <source>
        <dbReference type="ARBA" id="ARBA00022989"/>
    </source>
</evidence>
<reference evidence="13" key="2">
    <citation type="submission" date="2025-09" db="UniProtKB">
        <authorList>
            <consortium name="Ensembl"/>
        </authorList>
    </citation>
    <scope>IDENTIFICATION</scope>
</reference>
<feature type="region of interest" description="Disordered" evidence="10">
    <location>
        <begin position="773"/>
        <end position="856"/>
    </location>
</feature>
<dbReference type="Ensembl" id="ENSSTUT00000002463.1">
    <property type="protein sequence ID" value="ENSSTUP00000002310.1"/>
    <property type="gene ID" value="ENSSTUG00000001153.1"/>
</dbReference>
<feature type="domain" description="Cadherin" evidence="12">
    <location>
        <begin position="46"/>
        <end position="129"/>
    </location>
</feature>
<feature type="domain" description="Cadherin" evidence="12">
    <location>
        <begin position="242"/>
        <end position="349"/>
    </location>
</feature>
<dbReference type="InterPro" id="IPR015919">
    <property type="entry name" value="Cadherin-like_sf"/>
</dbReference>
<dbReference type="InParanoid" id="A0A673VRK5"/>
<feature type="transmembrane region" description="Helical" evidence="11">
    <location>
        <begin position="696"/>
        <end position="720"/>
    </location>
</feature>
<dbReference type="GO" id="GO:0005509">
    <property type="term" value="F:calcium ion binding"/>
    <property type="evidence" value="ECO:0007669"/>
    <property type="project" value="UniProtKB-UniRule"/>
</dbReference>
<dbReference type="PROSITE" id="PS50268">
    <property type="entry name" value="CADHERIN_2"/>
    <property type="match status" value="6"/>
</dbReference>
<evidence type="ECO:0000256" key="4">
    <source>
        <dbReference type="ARBA" id="ARBA00022737"/>
    </source>
</evidence>
<evidence type="ECO:0000313" key="13">
    <source>
        <dbReference type="Ensembl" id="ENSSTUP00000002310.1"/>
    </source>
</evidence>
<evidence type="ECO:0000256" key="2">
    <source>
        <dbReference type="ARBA" id="ARBA00022692"/>
    </source>
</evidence>
<evidence type="ECO:0000256" key="10">
    <source>
        <dbReference type="SAM" id="MobiDB-lite"/>
    </source>
</evidence>
<dbReference type="GO" id="GO:0005886">
    <property type="term" value="C:plasma membrane"/>
    <property type="evidence" value="ECO:0007669"/>
    <property type="project" value="InterPro"/>
</dbReference>